<gene>
    <name evidence="3" type="primary">EOG090X04W0</name>
</gene>
<dbReference type="GO" id="GO:0016012">
    <property type="term" value="C:sarcoglycan complex"/>
    <property type="evidence" value="ECO:0007669"/>
    <property type="project" value="InterPro"/>
</dbReference>
<evidence type="ECO:0000259" key="1">
    <source>
        <dbReference type="Pfam" id="PF05510"/>
    </source>
</evidence>
<organism evidence="3">
    <name type="scientific">Alona affinis</name>
    <dbReference type="NCBI Taxonomy" id="381656"/>
    <lineage>
        <taxon>Eukaryota</taxon>
        <taxon>Metazoa</taxon>
        <taxon>Ecdysozoa</taxon>
        <taxon>Arthropoda</taxon>
        <taxon>Crustacea</taxon>
        <taxon>Branchiopoda</taxon>
        <taxon>Diplostraca</taxon>
        <taxon>Cladocera</taxon>
        <taxon>Anomopoda</taxon>
        <taxon>Chydoridae</taxon>
        <taxon>Alona</taxon>
    </lineage>
</organism>
<dbReference type="Pfam" id="PF20989">
    <property type="entry name" value="Sarcoglycan_2_C"/>
    <property type="match status" value="1"/>
</dbReference>
<dbReference type="PANTHER" id="PTHR10132:SF14">
    <property type="entry name" value="SARCOGLYCAN ALPHA, ISOFORM C"/>
    <property type="match status" value="1"/>
</dbReference>
<dbReference type="Pfam" id="PF05510">
    <property type="entry name" value="Sarcoglycan_2"/>
    <property type="match status" value="1"/>
</dbReference>
<protein>
    <submittedName>
        <fullName evidence="3">EOG090X04W0</fullName>
    </submittedName>
</protein>
<sequence>MPDLPRWIHLVYNQVLKIGFLFGTPPNDVKSVKLDVVAYNQYTFETFTKQITLDVYSYPDPVNSQLKMKIHNLNLEDLMDDSKRERLLDIFRTVLWPESAADLHLVELHSALAAGGRRPARRTDGEGVILTLGSQAEFPEILRDLEREVSPLWTSRNCPRDFKKTSAERHFRTKGFLMDWCSFKLVLGIVTYNCHCFFNS</sequence>
<dbReference type="AlphaFoldDB" id="A0A9N6WQV1"/>
<dbReference type="InterPro" id="IPR048347">
    <property type="entry name" value="Sarcoglycan_C"/>
</dbReference>
<dbReference type="PANTHER" id="PTHR10132">
    <property type="entry name" value="ALPHA-/EPSILON-SARCOGLYCAN FAMILY MEMBER"/>
    <property type="match status" value="1"/>
</dbReference>
<feature type="domain" description="Sarcoglycan alpha/epsilon second" evidence="2">
    <location>
        <begin position="62"/>
        <end position="186"/>
    </location>
</feature>
<evidence type="ECO:0000313" key="3">
    <source>
        <dbReference type="EMBL" id="CAG4634743.1"/>
    </source>
</evidence>
<dbReference type="EMBL" id="OC978088">
    <property type="protein sequence ID" value="CAG4634743.1"/>
    <property type="molecule type" value="Genomic_DNA"/>
</dbReference>
<proteinExistence type="predicted"/>
<accession>A0A9N6WQV1</accession>
<name>A0A9N6WQV1_9CRUS</name>
<dbReference type="InterPro" id="IPR008908">
    <property type="entry name" value="Sarcoglycan_alpha/epsilon"/>
</dbReference>
<feature type="domain" description="Sarcoglycan alpha/epsilon N-terminal" evidence="1">
    <location>
        <begin position="2"/>
        <end position="53"/>
    </location>
</feature>
<reference evidence="3" key="1">
    <citation type="submission" date="2021-04" db="EMBL/GenBank/DDBJ databases">
        <authorList>
            <person name="Cornetti L."/>
        </authorList>
    </citation>
    <scope>NUCLEOTIDE SEQUENCE</scope>
</reference>
<dbReference type="InterPro" id="IPR048346">
    <property type="entry name" value="Sarcoglycan_N"/>
</dbReference>
<evidence type="ECO:0000259" key="2">
    <source>
        <dbReference type="Pfam" id="PF20989"/>
    </source>
</evidence>